<keyword evidence="8" id="KW-0479">Metal-binding</keyword>
<evidence type="ECO:0000256" key="7">
    <source>
        <dbReference type="ARBA" id="ARBA00023180"/>
    </source>
</evidence>
<keyword evidence="12" id="KW-1185">Reference proteome</keyword>
<evidence type="ECO:0000256" key="10">
    <source>
        <dbReference type="SAM" id="Phobius"/>
    </source>
</evidence>
<evidence type="ECO:0000256" key="9">
    <source>
        <dbReference type="PIRSR" id="PIRSR600175-2"/>
    </source>
</evidence>
<keyword evidence="5 10" id="KW-1133">Transmembrane helix</keyword>
<dbReference type="GO" id="GO:0005886">
    <property type="term" value="C:plasma membrane"/>
    <property type="evidence" value="ECO:0007669"/>
    <property type="project" value="TreeGrafter"/>
</dbReference>
<name>A0A6J8DGT9_MYTCO</name>
<dbReference type="PANTHER" id="PTHR11616">
    <property type="entry name" value="SODIUM/CHLORIDE DEPENDENT TRANSPORTER"/>
    <property type="match status" value="1"/>
</dbReference>
<dbReference type="GO" id="GO:0046872">
    <property type="term" value="F:metal ion binding"/>
    <property type="evidence" value="ECO:0007669"/>
    <property type="project" value="UniProtKB-KW"/>
</dbReference>
<evidence type="ECO:0000256" key="3">
    <source>
        <dbReference type="ARBA" id="ARBA00022448"/>
    </source>
</evidence>
<keyword evidence="8" id="KW-0915">Sodium</keyword>
<keyword evidence="4 10" id="KW-0812">Transmembrane</keyword>
<comment type="subcellular location">
    <subcellularLocation>
        <location evidence="1">Membrane</location>
        <topology evidence="1">Multi-pass membrane protein</topology>
    </subcellularLocation>
</comment>
<dbReference type="PANTHER" id="PTHR11616:SF321">
    <property type="entry name" value="SODIUM-DEPENDENT NUTRIENT AMINO ACID TRANSPORTER 1-RELATED"/>
    <property type="match status" value="1"/>
</dbReference>
<dbReference type="GO" id="GO:0015179">
    <property type="term" value="F:L-amino acid transmembrane transporter activity"/>
    <property type="evidence" value="ECO:0007669"/>
    <property type="project" value="TreeGrafter"/>
</dbReference>
<organism evidence="11 12">
    <name type="scientific">Mytilus coruscus</name>
    <name type="common">Sea mussel</name>
    <dbReference type="NCBI Taxonomy" id="42192"/>
    <lineage>
        <taxon>Eukaryota</taxon>
        <taxon>Metazoa</taxon>
        <taxon>Spiralia</taxon>
        <taxon>Lophotrochozoa</taxon>
        <taxon>Mollusca</taxon>
        <taxon>Bivalvia</taxon>
        <taxon>Autobranchia</taxon>
        <taxon>Pteriomorphia</taxon>
        <taxon>Mytilida</taxon>
        <taxon>Mytiloidea</taxon>
        <taxon>Mytilidae</taxon>
        <taxon>Mytilinae</taxon>
        <taxon>Mytilus</taxon>
    </lineage>
</organism>
<dbReference type="Proteomes" id="UP000507470">
    <property type="component" value="Unassembled WGS sequence"/>
</dbReference>
<dbReference type="EMBL" id="CACVKT020007390">
    <property type="protein sequence ID" value="CAC5407276.1"/>
    <property type="molecule type" value="Genomic_DNA"/>
</dbReference>
<dbReference type="SUPFAM" id="SSF161070">
    <property type="entry name" value="SNF-like"/>
    <property type="match status" value="1"/>
</dbReference>
<feature type="transmembrane region" description="Helical" evidence="10">
    <location>
        <begin position="501"/>
        <end position="519"/>
    </location>
</feature>
<reference evidence="11 12" key="1">
    <citation type="submission" date="2020-06" db="EMBL/GenBank/DDBJ databases">
        <authorList>
            <person name="Li R."/>
            <person name="Bekaert M."/>
        </authorList>
    </citation>
    <scope>NUCLEOTIDE SEQUENCE [LARGE SCALE GENOMIC DNA]</scope>
    <source>
        <strain evidence="12">wild</strain>
    </source>
</reference>
<feature type="binding site" evidence="8">
    <location>
        <position position="365"/>
    </location>
    <ligand>
        <name>Na(+)</name>
        <dbReference type="ChEBI" id="CHEBI:29101"/>
        <label>1</label>
    </ligand>
</feature>
<evidence type="ECO:0000256" key="4">
    <source>
        <dbReference type="ARBA" id="ARBA00022692"/>
    </source>
</evidence>
<keyword evidence="9" id="KW-1015">Disulfide bond</keyword>
<comment type="similarity">
    <text evidence="2">Belongs to the sodium:neurotransmitter symporter (SNF) (TC 2.A.22) family.</text>
</comment>
<protein>
    <submittedName>
        <fullName evidence="11">Uncharacterized protein</fullName>
    </submittedName>
</protein>
<evidence type="ECO:0000256" key="1">
    <source>
        <dbReference type="ARBA" id="ARBA00004141"/>
    </source>
</evidence>
<feature type="transmembrane region" description="Helical" evidence="10">
    <location>
        <begin position="456"/>
        <end position="489"/>
    </location>
</feature>
<dbReference type="GO" id="GO:0089718">
    <property type="term" value="P:amino acid import across plasma membrane"/>
    <property type="evidence" value="ECO:0007669"/>
    <property type="project" value="TreeGrafter"/>
</dbReference>
<dbReference type="GO" id="GO:0005283">
    <property type="term" value="F:amino acid:sodium symporter activity"/>
    <property type="evidence" value="ECO:0007669"/>
    <property type="project" value="TreeGrafter"/>
</dbReference>
<evidence type="ECO:0000256" key="8">
    <source>
        <dbReference type="PIRSR" id="PIRSR600175-1"/>
    </source>
</evidence>
<keyword evidence="7" id="KW-0325">Glycoprotein</keyword>
<dbReference type="InterPro" id="IPR000175">
    <property type="entry name" value="Na/ntran_symport"/>
</dbReference>
<sequence length="532" mass="59301">MIGVIKVKQKRISIDTKDSYNVNNGLKEWNGDVDEKYVPYLAYENGGAAFLIAYLVLQFLIGKPMYFMELVMGQFSGLGPTGVWKMNPSTKGIGISMALISLVVAIYYNVIMAYTLIYFFSSMQKTLPWTVCEDEWLPLGCVEQSTQRLDYCSMNITQLLTDNKACRCFLNGTDSILSDQGFNCTNVTYQGDVPVPVSHTKEMSQYLYHMPRRCPSTCITYQGDVPVPVAHAKEMSQGDLMFVAHAKERCPSKPVAHAKEISHKTVINKADDFYPDTGNPQWKLALCLLLSWIVVVLCLVRGIKSSGKVVYFTATFPYVILLILLIRGATLDGAIDGVKYFLIPEWSKLADLKVWVAAAGQMFFSLSVSFGGIIMFGSYNKFSNNVYGDALLIAVMDLVTSIIAGFVIFTTFGGLAKKTGLQVSEVAREFALLETVLTCIQDEFPKLRKYKSHMCIGLGVICFFMALPCITPVSIKVICVLLNCVFLGFEVCYASEYYSRAHMYVLVHMVGFFLALTCYTSSFKVSCVFYSS</sequence>
<feature type="transmembrane region" description="Helical" evidence="10">
    <location>
        <begin position="93"/>
        <end position="120"/>
    </location>
</feature>
<feature type="transmembrane region" description="Helical" evidence="10">
    <location>
        <begin position="284"/>
        <end position="303"/>
    </location>
</feature>
<feature type="transmembrane region" description="Helical" evidence="10">
    <location>
        <begin position="391"/>
        <end position="415"/>
    </location>
</feature>
<evidence type="ECO:0000256" key="5">
    <source>
        <dbReference type="ARBA" id="ARBA00022989"/>
    </source>
</evidence>
<feature type="transmembrane region" description="Helical" evidence="10">
    <location>
        <begin position="309"/>
        <end position="331"/>
    </location>
</feature>
<dbReference type="InterPro" id="IPR037272">
    <property type="entry name" value="SNS_sf"/>
</dbReference>
<feature type="disulfide bond" evidence="9">
    <location>
        <begin position="132"/>
        <end position="141"/>
    </location>
</feature>
<evidence type="ECO:0000256" key="6">
    <source>
        <dbReference type="ARBA" id="ARBA00023136"/>
    </source>
</evidence>
<feature type="transmembrane region" description="Helical" evidence="10">
    <location>
        <begin position="40"/>
        <end position="61"/>
    </location>
</feature>
<evidence type="ECO:0000256" key="2">
    <source>
        <dbReference type="ARBA" id="ARBA00006459"/>
    </source>
</evidence>
<evidence type="ECO:0000313" key="11">
    <source>
        <dbReference type="EMBL" id="CAC5407276.1"/>
    </source>
</evidence>
<keyword evidence="6 10" id="KW-0472">Membrane</keyword>
<dbReference type="PROSITE" id="PS50267">
    <property type="entry name" value="NA_NEUROTRAN_SYMP_3"/>
    <property type="match status" value="1"/>
</dbReference>
<gene>
    <name evidence="11" type="ORF">MCOR_40770</name>
</gene>
<feature type="transmembrane region" description="Helical" evidence="10">
    <location>
        <begin position="352"/>
        <end position="379"/>
    </location>
</feature>
<keyword evidence="3" id="KW-0813">Transport</keyword>
<dbReference type="OrthoDB" id="6581954at2759"/>
<proteinExistence type="inferred from homology"/>
<evidence type="ECO:0000313" key="12">
    <source>
        <dbReference type="Proteomes" id="UP000507470"/>
    </source>
</evidence>
<dbReference type="AlphaFoldDB" id="A0A6J8DGT9"/>
<dbReference type="Pfam" id="PF00209">
    <property type="entry name" value="SNF"/>
    <property type="match status" value="2"/>
</dbReference>
<dbReference type="PRINTS" id="PR00176">
    <property type="entry name" value="NANEUSMPORT"/>
</dbReference>
<accession>A0A6J8DGT9</accession>